<sequence length="348" mass="38494">MSITVSQGLSGKYFSATVPDLIFEIGGTDAVVVLRLDGDEVYSERLFPVGGSISIRDVGDMVRPYAKARLVTEMTVNITERDTDENNLSSTSLSCTIVYCEADIDMAAEKWCETHFLTILMGARVTSLGRLEYLHYIGTDSATVTAYYSDGSTGSFAATVIGGNTKYTTIDCSPARYTAQGKTLTSYVVKAGSRSQQFDIDFSNPDCAPILVFNNSFGCEELLYCIGKETISAAYKYDTAYIEGKNTNYKVTETTSFKADTGPLSFPMADWCRELFRSDYVRIVNVYGGTVTPGKEMVVSDPKVEYDNNIDELPRITFTVQYAQKNHNVIQTARAGRIFDNTFDYTFN</sequence>
<evidence type="ECO:0000313" key="1">
    <source>
        <dbReference type="EMBL" id="EGN55865.1"/>
    </source>
</evidence>
<keyword evidence="2" id="KW-1185">Reference proteome</keyword>
<dbReference type="OrthoDB" id="1067524at2"/>
<dbReference type="EMBL" id="GL945017">
    <property type="protein sequence ID" value="EGN55865.1"/>
    <property type="molecule type" value="Genomic_DNA"/>
</dbReference>
<proteinExistence type="predicted"/>
<protein>
    <submittedName>
        <fullName evidence="1">Uncharacterized protein</fullName>
    </submittedName>
</protein>
<dbReference type="Proteomes" id="UP000002772">
    <property type="component" value="Unassembled WGS sequence"/>
</dbReference>
<dbReference type="HOGENOM" id="CLU_787225_0_0_10"/>
<gene>
    <name evidence="1" type="ORF">Premu_0383</name>
</gene>
<dbReference type="RefSeq" id="WP_007572671.1">
    <property type="nucleotide sequence ID" value="NZ_BPTS01000001.1"/>
</dbReference>
<name>F8NB47_9BACT</name>
<evidence type="ECO:0000313" key="2">
    <source>
        <dbReference type="Proteomes" id="UP000002772"/>
    </source>
</evidence>
<dbReference type="AlphaFoldDB" id="F8NB47"/>
<accession>F8NB47</accession>
<reference evidence="2" key="1">
    <citation type="journal article" date="2011" name="Stand. Genomic Sci.">
        <title>Non-contiguous finished genome sequence of the opportunistic oral pathogen Prevotella multisaccharivorax type strain (PPPA20).</title>
        <authorList>
            <person name="Pati A."/>
            <person name="Gronow S."/>
            <person name="Lu M."/>
            <person name="Lapidus A."/>
            <person name="Nolan M."/>
            <person name="Lucas S."/>
            <person name="Hammon N."/>
            <person name="Deshpande S."/>
            <person name="Cheng J.F."/>
            <person name="Tapia R."/>
            <person name="Han C."/>
            <person name="Goodwin L."/>
            <person name="Pitluck S."/>
            <person name="Liolios K."/>
            <person name="Pagani I."/>
            <person name="Mavromatis K."/>
            <person name="Mikhailova N."/>
            <person name="Huntemann M."/>
            <person name="Chen A."/>
            <person name="Palaniappan K."/>
            <person name="Land M."/>
            <person name="Hauser L."/>
            <person name="Detter J.C."/>
            <person name="Brambilla E.M."/>
            <person name="Rohde M."/>
            <person name="Goker M."/>
            <person name="Woyke T."/>
            <person name="Bristow J."/>
            <person name="Eisen J.A."/>
            <person name="Markowitz V."/>
            <person name="Hugenholtz P."/>
            <person name="Kyrpides N.C."/>
            <person name="Klenk H.P."/>
            <person name="Ivanova N."/>
        </authorList>
    </citation>
    <scope>NUCLEOTIDE SEQUENCE [LARGE SCALE GENOMIC DNA]</scope>
    <source>
        <strain evidence="2">DSM 17128</strain>
    </source>
</reference>
<dbReference type="STRING" id="688246.Premu_0383"/>
<organism evidence="1 2">
    <name type="scientific">Hallella multisaccharivorax DSM 17128</name>
    <dbReference type="NCBI Taxonomy" id="688246"/>
    <lineage>
        <taxon>Bacteria</taxon>
        <taxon>Pseudomonadati</taxon>
        <taxon>Bacteroidota</taxon>
        <taxon>Bacteroidia</taxon>
        <taxon>Bacteroidales</taxon>
        <taxon>Prevotellaceae</taxon>
        <taxon>Hallella</taxon>
    </lineage>
</organism>